<dbReference type="InterPro" id="IPR005183">
    <property type="entry name" value="DUF305_CopM-like"/>
</dbReference>
<protein>
    <submittedName>
        <fullName evidence="2">DUF305 domain-containing protein</fullName>
    </submittedName>
</protein>
<dbReference type="PROSITE" id="PS51257">
    <property type="entry name" value="PROKAR_LIPOPROTEIN"/>
    <property type="match status" value="1"/>
</dbReference>
<evidence type="ECO:0000313" key="2">
    <source>
        <dbReference type="EMBL" id="KAB8188768.1"/>
    </source>
</evidence>
<dbReference type="PANTHER" id="PTHR36933">
    <property type="entry name" value="SLL0788 PROTEIN"/>
    <property type="match status" value="1"/>
</dbReference>
<dbReference type="InterPro" id="IPR012347">
    <property type="entry name" value="Ferritin-like"/>
</dbReference>
<organism evidence="2 3">
    <name type="scientific">Nonomuraea phyllanthi</name>
    <dbReference type="NCBI Taxonomy" id="2219224"/>
    <lineage>
        <taxon>Bacteria</taxon>
        <taxon>Bacillati</taxon>
        <taxon>Actinomycetota</taxon>
        <taxon>Actinomycetes</taxon>
        <taxon>Streptosporangiales</taxon>
        <taxon>Streptosporangiaceae</taxon>
        <taxon>Nonomuraea</taxon>
    </lineage>
</organism>
<gene>
    <name evidence="2" type="ORF">FH608_042560</name>
</gene>
<feature type="domain" description="DUF305" evidence="1">
    <location>
        <begin position="33"/>
        <end position="158"/>
    </location>
</feature>
<reference evidence="2 3" key="1">
    <citation type="submission" date="2019-10" db="EMBL/GenBank/DDBJ databases">
        <title>Nonomuraea sp. nov., isolated from Phyllanthus amarus.</title>
        <authorList>
            <person name="Klykleung N."/>
            <person name="Tanasupawat S."/>
        </authorList>
    </citation>
    <scope>NUCLEOTIDE SEQUENCE [LARGE SCALE GENOMIC DNA]</scope>
    <source>
        <strain evidence="2 3">PA1-10</strain>
    </source>
</reference>
<dbReference type="OrthoDB" id="26872at2"/>
<sequence length="164" mass="17797">MRWRTAIAMLLGLLGAAGCAERADTSVDHVDADVVFNQEMITHHQQTIRLAEVAAERGESSYVRDLSKKLIAEEKADIAMMSSWLRSWREPVPPEPATQPGADLPAGPGFDRKWLATLSGHLEHGVHMAETVKKTGRHGPTLELADAITKAQRAELADVAGRAG</sequence>
<dbReference type="Pfam" id="PF03713">
    <property type="entry name" value="DUF305"/>
    <property type="match status" value="1"/>
</dbReference>
<dbReference type="AlphaFoldDB" id="A0A5C4VGI1"/>
<dbReference type="PANTHER" id="PTHR36933:SF1">
    <property type="entry name" value="SLL0788 PROTEIN"/>
    <property type="match status" value="1"/>
</dbReference>
<dbReference type="Proteomes" id="UP000312512">
    <property type="component" value="Unassembled WGS sequence"/>
</dbReference>
<evidence type="ECO:0000259" key="1">
    <source>
        <dbReference type="Pfam" id="PF03713"/>
    </source>
</evidence>
<accession>A0A5C4VGI1</accession>
<evidence type="ECO:0000313" key="3">
    <source>
        <dbReference type="Proteomes" id="UP000312512"/>
    </source>
</evidence>
<dbReference type="EMBL" id="VDLX02000023">
    <property type="protein sequence ID" value="KAB8188768.1"/>
    <property type="molecule type" value="Genomic_DNA"/>
</dbReference>
<name>A0A5C4VGI1_9ACTN</name>
<comment type="caution">
    <text evidence="2">The sequence shown here is derived from an EMBL/GenBank/DDBJ whole genome shotgun (WGS) entry which is preliminary data.</text>
</comment>
<dbReference type="Gene3D" id="1.20.1260.10">
    <property type="match status" value="1"/>
</dbReference>
<keyword evidence="3" id="KW-1185">Reference proteome</keyword>
<proteinExistence type="predicted"/>